<dbReference type="OrthoDB" id="34758at2157"/>
<evidence type="ECO:0000313" key="3">
    <source>
        <dbReference type="Proteomes" id="UP000248410"/>
    </source>
</evidence>
<dbReference type="EMBL" id="CP029288">
    <property type="protein sequence ID" value="AWR96354.1"/>
    <property type="molecule type" value="Genomic_DNA"/>
</dbReference>
<evidence type="ECO:0000256" key="1">
    <source>
        <dbReference type="SAM" id="Phobius"/>
    </source>
</evidence>
<dbReference type="AlphaFoldDB" id="A0A2U9IKA1"/>
<keyword evidence="1" id="KW-1133">Transmembrane helix</keyword>
<organism evidence="2 3">
    <name type="scientific">Acidianus sulfidivorans JP7</name>
    <dbReference type="NCBI Taxonomy" id="619593"/>
    <lineage>
        <taxon>Archaea</taxon>
        <taxon>Thermoproteota</taxon>
        <taxon>Thermoprotei</taxon>
        <taxon>Sulfolobales</taxon>
        <taxon>Sulfolobaceae</taxon>
        <taxon>Acidianus</taxon>
    </lineage>
</organism>
<dbReference type="GeneID" id="36836606"/>
<keyword evidence="1" id="KW-0812">Transmembrane</keyword>
<gene>
    <name evidence="2" type="ORF">DFR86_01515</name>
</gene>
<accession>A0A2U9IKA1</accession>
<sequence length="176" mass="19471">MRIGGLILALGVAILSLGVVSINTHEATTFVLTDKPLNMSIPPTARAYINVIENITNVTAYVIINYNGQSSIVEAPNTLLLTKGNYKIEVYKEGYFAKVRKIINQTVSLPCGNVTEQKIVNQTIYITTSNTTYPIYIHLVIYKMNIVEDKLLTEIIGSILFISGIILIALERINIL</sequence>
<keyword evidence="1" id="KW-0472">Membrane</keyword>
<protein>
    <recommendedName>
        <fullName evidence="4">PEGA domain-containing protein</fullName>
    </recommendedName>
</protein>
<name>A0A2U9IKA1_9CREN</name>
<proteinExistence type="predicted"/>
<evidence type="ECO:0008006" key="4">
    <source>
        <dbReference type="Google" id="ProtNLM"/>
    </source>
</evidence>
<feature type="transmembrane region" description="Helical" evidence="1">
    <location>
        <begin position="151"/>
        <end position="170"/>
    </location>
</feature>
<reference evidence="2 3" key="1">
    <citation type="submission" date="2018-05" db="EMBL/GenBank/DDBJ databases">
        <title>Complete Genome Sequences of Extremely Thermoacidophilic, Metal-Mobilizing Type-Strain Members of the Archaeal Family Sulfolobaceae: Acidianus brierleyi DSM-1651T, Acidianus sulfidivorans DSM-18786T, Metallosphaera hakonensis DSM-7519T, and Metallosphaera prunae DSM-10039T.</title>
        <authorList>
            <person name="Counts J.A."/>
            <person name="Kelly R.M."/>
        </authorList>
    </citation>
    <scope>NUCLEOTIDE SEQUENCE [LARGE SCALE GENOMIC DNA]</scope>
    <source>
        <strain evidence="2 3">JP7</strain>
    </source>
</reference>
<dbReference type="Proteomes" id="UP000248410">
    <property type="component" value="Chromosome"/>
</dbReference>
<keyword evidence="3" id="KW-1185">Reference proteome</keyword>
<dbReference type="KEGG" id="asul:DFR86_01515"/>
<evidence type="ECO:0000313" key="2">
    <source>
        <dbReference type="EMBL" id="AWR96354.1"/>
    </source>
</evidence>
<dbReference type="RefSeq" id="WP_110379244.1">
    <property type="nucleotide sequence ID" value="NZ_CP029288.2"/>
</dbReference>